<dbReference type="Proteomes" id="UP001255856">
    <property type="component" value="Unassembled WGS sequence"/>
</dbReference>
<dbReference type="GO" id="GO:0045037">
    <property type="term" value="P:protein import into chloroplast stroma"/>
    <property type="evidence" value="ECO:0007669"/>
    <property type="project" value="TreeGrafter"/>
</dbReference>
<dbReference type="GO" id="GO:0010207">
    <property type="term" value="P:photosystem II assembly"/>
    <property type="evidence" value="ECO:0007669"/>
    <property type="project" value="InterPro"/>
</dbReference>
<dbReference type="PANTHER" id="PTHR34793">
    <property type="entry name" value="PROTEIN THYLAKOID FORMATION 1, CHLOROPLASTIC"/>
    <property type="match status" value="1"/>
</dbReference>
<comment type="caution">
    <text evidence="3">The sequence shown here is derived from an EMBL/GenBank/DDBJ whole genome shotgun (WGS) entry which is preliminary data.</text>
</comment>
<dbReference type="EMBL" id="JASFZW010000010">
    <property type="protein sequence ID" value="KAK2076478.1"/>
    <property type="molecule type" value="Genomic_DNA"/>
</dbReference>
<evidence type="ECO:0000313" key="4">
    <source>
        <dbReference type="Proteomes" id="UP001255856"/>
    </source>
</evidence>
<dbReference type="GO" id="GO:0045038">
    <property type="term" value="P:protein import into chloroplast thylakoid membrane"/>
    <property type="evidence" value="ECO:0007669"/>
    <property type="project" value="TreeGrafter"/>
</dbReference>
<evidence type="ECO:0000313" key="3">
    <source>
        <dbReference type="EMBL" id="KAK2076478.1"/>
    </source>
</evidence>
<accession>A0AAD9IE92</accession>
<evidence type="ECO:0000256" key="1">
    <source>
        <dbReference type="ARBA" id="ARBA00023054"/>
    </source>
</evidence>
<dbReference type="Pfam" id="PF11264">
    <property type="entry name" value="ThylakoidFormat"/>
    <property type="match status" value="1"/>
</dbReference>
<proteinExistence type="predicted"/>
<dbReference type="AlphaFoldDB" id="A0AAD9IE92"/>
<gene>
    <name evidence="3" type="ORF">QBZ16_001003</name>
</gene>
<dbReference type="GO" id="GO:0009534">
    <property type="term" value="C:chloroplast thylakoid"/>
    <property type="evidence" value="ECO:0007669"/>
    <property type="project" value="TreeGrafter"/>
</dbReference>
<protein>
    <submittedName>
        <fullName evidence="3">Uncharacterized protein</fullName>
    </submittedName>
</protein>
<name>A0AAD9IE92_PROWI</name>
<dbReference type="PANTHER" id="PTHR34793:SF1">
    <property type="entry name" value="PROTEIN THYLAKOID FORMATION 1, CHLOROPLASTIC"/>
    <property type="match status" value="1"/>
</dbReference>
<keyword evidence="4" id="KW-1185">Reference proteome</keyword>
<keyword evidence="1" id="KW-0175">Coiled coil</keyword>
<dbReference type="GO" id="GO:0010027">
    <property type="term" value="P:thylakoid membrane organization"/>
    <property type="evidence" value="ECO:0007669"/>
    <property type="project" value="TreeGrafter"/>
</dbReference>
<reference evidence="3" key="1">
    <citation type="submission" date="2021-01" db="EMBL/GenBank/DDBJ databases">
        <authorList>
            <person name="Eckstrom K.M.E."/>
        </authorList>
    </citation>
    <scope>NUCLEOTIDE SEQUENCE</scope>
    <source>
        <strain evidence="3">UVCC 0001</strain>
    </source>
</reference>
<evidence type="ECO:0000256" key="2">
    <source>
        <dbReference type="SAM" id="MobiDB-lite"/>
    </source>
</evidence>
<dbReference type="InterPro" id="IPR017499">
    <property type="entry name" value="Thf1"/>
</dbReference>
<feature type="region of interest" description="Disordered" evidence="2">
    <location>
        <begin position="1"/>
        <end position="36"/>
    </location>
</feature>
<sequence length="269" mass="28800">MVEDLKPGSLDEEGVPAEVMPPIPESSSESEDPDAESVVLAPPGIVHSDAAVARAVDPAPPTVAETKQAFLSAFSKPLPPGLGGVIQDLLVQQHFVRWGATGCPADPIALLGLRSVLEQVLAGVPGAVEIQRAFLLAFQMNPEAIGSTVQSLEEAALRRPALEVLLDPEYQAAKAEMEAGRPFYNRFFAVGLFRVLGLAGSATPQALDELCALCAAPVKRVHADLLSYKMMLSKLHPRSRPATVRFVFPRLKRLVKMQMKIVLNVGLAN</sequence>
<organism evidence="3 4">
    <name type="scientific">Prototheca wickerhamii</name>
    <dbReference type="NCBI Taxonomy" id="3111"/>
    <lineage>
        <taxon>Eukaryota</taxon>
        <taxon>Viridiplantae</taxon>
        <taxon>Chlorophyta</taxon>
        <taxon>core chlorophytes</taxon>
        <taxon>Trebouxiophyceae</taxon>
        <taxon>Chlorellales</taxon>
        <taxon>Chlorellaceae</taxon>
        <taxon>Prototheca</taxon>
    </lineage>
</organism>